<sequence length="185" mass="20312">MMENLTLNDPPPPGPQSGGPMPPVLGGRAPPLPPQPQQLPPQMFTTAAQLLDLTDKKLLICLRDGRKLTGILRSWDQFANLVLQSTVERIYATLPGAKESSALKGYYADKPHGIFLVRGENVLLLGEIDLDKDDESPLGFEQAELEKVEKLAKERKVVEKAKEKNKLKQLATLGFEGEASGEIFL</sequence>
<dbReference type="PROSITE" id="PS52002">
    <property type="entry name" value="SM"/>
    <property type="match status" value="1"/>
</dbReference>
<dbReference type="SMART" id="SM00651">
    <property type="entry name" value="Sm"/>
    <property type="match status" value="1"/>
</dbReference>
<evidence type="ECO:0000256" key="11">
    <source>
        <dbReference type="RuleBase" id="RU365047"/>
    </source>
</evidence>
<dbReference type="GO" id="GO:0006397">
    <property type="term" value="P:mRNA processing"/>
    <property type="evidence" value="ECO:0007669"/>
    <property type="project" value="UniProtKB-UniRule"/>
</dbReference>
<dbReference type="PANTHER" id="PTHR15588">
    <property type="entry name" value="LSM1"/>
    <property type="match status" value="1"/>
</dbReference>
<comment type="subunit">
    <text evidence="11">Component of the heptameric LSM1-LSM7 complex that forms a seven-membered ring structure with a donut shape.</text>
</comment>
<evidence type="ECO:0000256" key="5">
    <source>
        <dbReference type="ARBA" id="ARBA00022884"/>
    </source>
</evidence>
<keyword evidence="5 11" id="KW-0694">RNA-binding</keyword>
<dbReference type="OrthoDB" id="10263346at2759"/>
<comment type="function">
    <text evidence="11">Component of the cytoplasmic LSM1-LSM7 complex which is involved in mRNA degradation.</text>
</comment>
<comment type="similarity">
    <text evidence="1 11">Belongs to the snRNP Sm proteins family.</text>
</comment>
<evidence type="ECO:0000256" key="7">
    <source>
        <dbReference type="ARBA" id="ARBA00023274"/>
    </source>
</evidence>
<keyword evidence="3" id="KW-0597">Phosphoprotein</keyword>
<dbReference type="GO" id="GO:0000932">
    <property type="term" value="C:P-body"/>
    <property type="evidence" value="ECO:0007669"/>
    <property type="project" value="UniProtKB-SubCell"/>
</dbReference>
<comment type="subunit">
    <text evidence="9">Interacts with SLBP; interaction with SLBP occurs when histone mRNA is being rapidly degraded during the S phase. LSm subunits form a heteromer with a donut shape.</text>
</comment>
<comment type="subcellular location">
    <subcellularLocation>
        <location evidence="11">Cytoplasm</location>
    </subcellularLocation>
    <subcellularLocation>
        <location evidence="11">Cytoplasm</location>
        <location evidence="11">P-body</location>
    </subcellularLocation>
</comment>
<evidence type="ECO:0000256" key="9">
    <source>
        <dbReference type="ARBA" id="ARBA00062159"/>
    </source>
</evidence>
<evidence type="ECO:0000256" key="1">
    <source>
        <dbReference type="ARBA" id="ARBA00006850"/>
    </source>
</evidence>
<dbReference type="AlphaFoldDB" id="A0A1Y2DYQ0"/>
<keyword evidence="7 11" id="KW-0687">Ribonucleoprotein</keyword>
<keyword evidence="2 11" id="KW-0963">Cytoplasm</keyword>
<dbReference type="GO" id="GO:0000290">
    <property type="term" value="P:deadenylation-dependent decapping of nuclear-transcribed mRNA"/>
    <property type="evidence" value="ECO:0007669"/>
    <property type="project" value="TreeGrafter"/>
</dbReference>
<comment type="caution">
    <text evidence="14">The sequence shown here is derived from an EMBL/GenBank/DDBJ whole genome shotgun (WGS) entry which is preliminary data.</text>
</comment>
<dbReference type="GO" id="GO:0008380">
    <property type="term" value="P:RNA splicing"/>
    <property type="evidence" value="ECO:0007669"/>
    <property type="project" value="UniProtKB-KW"/>
</dbReference>
<feature type="compositionally biased region" description="Pro residues" evidence="12">
    <location>
        <begin position="30"/>
        <end position="39"/>
    </location>
</feature>
<dbReference type="InterPro" id="IPR047575">
    <property type="entry name" value="Sm"/>
</dbReference>
<evidence type="ECO:0000256" key="3">
    <source>
        <dbReference type="ARBA" id="ARBA00022553"/>
    </source>
</evidence>
<proteinExistence type="inferred from homology"/>
<evidence type="ECO:0000256" key="10">
    <source>
        <dbReference type="ARBA" id="ARBA00067756"/>
    </source>
</evidence>
<comment type="function">
    <text evidence="8">Plays a role in the degradation of histone mRNAs, the only eukaryotic mRNAs that are not polyadenylated. Probably also part of an LSm subunits-containing complex involved in the general process of mRNA degradation.</text>
</comment>
<keyword evidence="4 11" id="KW-0507">mRNA processing</keyword>
<dbReference type="GO" id="GO:1990726">
    <property type="term" value="C:Lsm1-7-Pat1 complex"/>
    <property type="evidence" value="ECO:0007669"/>
    <property type="project" value="TreeGrafter"/>
</dbReference>
<name>A0A1Y2DYQ0_9PEZI</name>
<keyword evidence="15" id="KW-1185">Reference proteome</keyword>
<evidence type="ECO:0000256" key="4">
    <source>
        <dbReference type="ARBA" id="ARBA00022664"/>
    </source>
</evidence>
<evidence type="ECO:0000256" key="8">
    <source>
        <dbReference type="ARBA" id="ARBA00056858"/>
    </source>
</evidence>
<dbReference type="Gene3D" id="2.30.30.100">
    <property type="match status" value="1"/>
</dbReference>
<dbReference type="InParanoid" id="A0A1Y2DYQ0"/>
<reference evidence="14 15" key="1">
    <citation type="submission" date="2016-07" db="EMBL/GenBank/DDBJ databases">
        <title>Pervasive Adenine N6-methylation of Active Genes in Fungi.</title>
        <authorList>
            <consortium name="DOE Joint Genome Institute"/>
            <person name="Mondo S.J."/>
            <person name="Dannebaum R.O."/>
            <person name="Kuo R.C."/>
            <person name="Labutti K."/>
            <person name="Haridas S."/>
            <person name="Kuo A."/>
            <person name="Salamov A."/>
            <person name="Ahrendt S.R."/>
            <person name="Lipzen A."/>
            <person name="Sullivan W."/>
            <person name="Andreopoulos W.B."/>
            <person name="Clum A."/>
            <person name="Lindquist E."/>
            <person name="Daum C."/>
            <person name="Ramamoorthy G.K."/>
            <person name="Gryganskyi A."/>
            <person name="Culley D."/>
            <person name="Magnuson J.K."/>
            <person name="James T.Y."/>
            <person name="O'Malley M.A."/>
            <person name="Stajich J.E."/>
            <person name="Spatafora J.W."/>
            <person name="Visel A."/>
            <person name="Grigoriev I.V."/>
        </authorList>
    </citation>
    <scope>NUCLEOTIDE SEQUENCE [LARGE SCALE GENOMIC DNA]</scope>
    <source>
        <strain evidence="14 15">CBS 129021</strain>
    </source>
</reference>
<dbReference type="GO" id="GO:1990904">
    <property type="term" value="C:ribonucleoprotein complex"/>
    <property type="evidence" value="ECO:0007669"/>
    <property type="project" value="UniProtKB-KW"/>
</dbReference>
<dbReference type="Proteomes" id="UP000193689">
    <property type="component" value="Unassembled WGS sequence"/>
</dbReference>
<feature type="compositionally biased region" description="Pro residues" evidence="12">
    <location>
        <begin position="9"/>
        <end position="23"/>
    </location>
</feature>
<dbReference type="InterPro" id="IPR001163">
    <property type="entry name" value="Sm_dom_euk/arc"/>
</dbReference>
<dbReference type="FunCoup" id="A0A1Y2DYQ0">
    <property type="interactions" value="402"/>
</dbReference>
<dbReference type="EMBL" id="MCFJ01000007">
    <property type="protein sequence ID" value="ORY64383.1"/>
    <property type="molecule type" value="Genomic_DNA"/>
</dbReference>
<dbReference type="FunFam" id="2.30.30.100:FF:000021">
    <property type="entry name" value="U6 snRNA-associated Sm-like protein LSm1"/>
    <property type="match status" value="1"/>
</dbReference>
<dbReference type="PANTHER" id="PTHR15588:SF8">
    <property type="entry name" value="U6 SNRNA-ASSOCIATED SM-LIKE PROTEIN LSM1"/>
    <property type="match status" value="1"/>
</dbReference>
<evidence type="ECO:0000256" key="12">
    <source>
        <dbReference type="SAM" id="MobiDB-lite"/>
    </source>
</evidence>
<evidence type="ECO:0000259" key="13">
    <source>
        <dbReference type="PROSITE" id="PS52002"/>
    </source>
</evidence>
<gene>
    <name evidence="11" type="primary">LSM1</name>
    <name evidence="14" type="ORF">BCR38DRAFT_213253</name>
</gene>
<keyword evidence="6" id="KW-0508">mRNA splicing</keyword>
<dbReference type="InterPro" id="IPR010920">
    <property type="entry name" value="LSM_dom_sf"/>
</dbReference>
<evidence type="ECO:0000313" key="14">
    <source>
        <dbReference type="EMBL" id="ORY64383.1"/>
    </source>
</evidence>
<organism evidence="14 15">
    <name type="scientific">Pseudomassariella vexata</name>
    <dbReference type="NCBI Taxonomy" id="1141098"/>
    <lineage>
        <taxon>Eukaryota</taxon>
        <taxon>Fungi</taxon>
        <taxon>Dikarya</taxon>
        <taxon>Ascomycota</taxon>
        <taxon>Pezizomycotina</taxon>
        <taxon>Sordariomycetes</taxon>
        <taxon>Xylariomycetidae</taxon>
        <taxon>Amphisphaeriales</taxon>
        <taxon>Pseudomassariaceae</taxon>
        <taxon>Pseudomassariella</taxon>
    </lineage>
</organism>
<feature type="domain" description="Sm" evidence="13">
    <location>
        <begin position="45"/>
        <end position="131"/>
    </location>
</feature>
<dbReference type="SUPFAM" id="SSF50182">
    <property type="entry name" value="Sm-like ribonucleoproteins"/>
    <property type="match status" value="1"/>
</dbReference>
<dbReference type="CDD" id="cd01728">
    <property type="entry name" value="LSm1"/>
    <property type="match status" value="1"/>
</dbReference>
<evidence type="ECO:0000256" key="2">
    <source>
        <dbReference type="ARBA" id="ARBA00022490"/>
    </source>
</evidence>
<dbReference type="InterPro" id="IPR044642">
    <property type="entry name" value="PTHR15588"/>
</dbReference>
<feature type="region of interest" description="Disordered" evidence="12">
    <location>
        <begin position="1"/>
        <end position="39"/>
    </location>
</feature>
<dbReference type="Pfam" id="PF01423">
    <property type="entry name" value="LSM"/>
    <property type="match status" value="1"/>
</dbReference>
<evidence type="ECO:0000256" key="6">
    <source>
        <dbReference type="ARBA" id="ARBA00023187"/>
    </source>
</evidence>
<dbReference type="STRING" id="1141098.A0A1Y2DYQ0"/>
<dbReference type="InterPro" id="IPR034104">
    <property type="entry name" value="Lsm1"/>
</dbReference>
<protein>
    <recommendedName>
        <fullName evidence="10 11">U6 snRNA-associated Sm-like protein LSm1</fullName>
    </recommendedName>
</protein>
<evidence type="ECO:0000313" key="15">
    <source>
        <dbReference type="Proteomes" id="UP000193689"/>
    </source>
</evidence>
<dbReference type="GO" id="GO:0003729">
    <property type="term" value="F:mRNA binding"/>
    <property type="evidence" value="ECO:0007669"/>
    <property type="project" value="TreeGrafter"/>
</dbReference>
<accession>A0A1Y2DYQ0</accession>